<evidence type="ECO:0000313" key="4">
    <source>
        <dbReference type="Proteomes" id="UP000460949"/>
    </source>
</evidence>
<name>A0A845DN57_9BACI</name>
<reference evidence="3 4" key="1">
    <citation type="submission" date="2019-11" db="EMBL/GenBank/DDBJ databases">
        <title>Genome sequences of 17 halophilic strains isolated from different environments.</title>
        <authorList>
            <person name="Furrow R.E."/>
        </authorList>
    </citation>
    <scope>NUCLEOTIDE SEQUENCE [LARGE SCALE GENOMIC DNA]</scope>
    <source>
        <strain evidence="3 4">22511_23_Filter</strain>
    </source>
</reference>
<dbReference type="AlphaFoldDB" id="A0A845DN57"/>
<comment type="caution">
    <text evidence="3">The sequence shown here is derived from an EMBL/GenBank/DDBJ whole genome shotgun (WGS) entry which is preliminary data.</text>
</comment>
<dbReference type="EMBL" id="WMET01000001">
    <property type="protein sequence ID" value="MYL18668.1"/>
    <property type="molecule type" value="Genomic_DNA"/>
</dbReference>
<evidence type="ECO:0000256" key="1">
    <source>
        <dbReference type="ARBA" id="ARBA00006817"/>
    </source>
</evidence>
<organism evidence="3 4">
    <name type="scientific">Halobacillus litoralis</name>
    <dbReference type="NCBI Taxonomy" id="45668"/>
    <lineage>
        <taxon>Bacteria</taxon>
        <taxon>Bacillati</taxon>
        <taxon>Bacillota</taxon>
        <taxon>Bacilli</taxon>
        <taxon>Bacillales</taxon>
        <taxon>Bacillaceae</taxon>
        <taxon>Halobacillus</taxon>
    </lineage>
</organism>
<dbReference type="Pfam" id="PF08327">
    <property type="entry name" value="AHSA1"/>
    <property type="match status" value="1"/>
</dbReference>
<dbReference type="Gene3D" id="3.30.530.20">
    <property type="match status" value="1"/>
</dbReference>
<dbReference type="InterPro" id="IPR013538">
    <property type="entry name" value="ASHA1/2-like_C"/>
</dbReference>
<gene>
    <name evidence="3" type="ORF">GLW04_02135</name>
</gene>
<evidence type="ECO:0000313" key="3">
    <source>
        <dbReference type="EMBL" id="MYL18668.1"/>
    </source>
</evidence>
<protein>
    <submittedName>
        <fullName evidence="3">SRPBCC domain-containing protein</fullName>
    </submittedName>
</protein>
<sequence>MNSSVKGNKLVLERVFQAPVELVFQAYSEPDRLEKWWGPEGWETKVKTFEFMPNGVWHYGMTCVDEGMGEFYGMQSWGLGIFQSIEPMKRIQYKDMFSDAEGMVNEQLPMIDIDLRFIPEGKETKLVIESEFESEAELQKLLEMQVIDGMTSQFNCLDQYLAKVKMH</sequence>
<accession>A0A845DN57</accession>
<comment type="similarity">
    <text evidence="1">Belongs to the AHA1 family.</text>
</comment>
<feature type="domain" description="Activator of Hsp90 ATPase homologue 1/2-like C-terminal" evidence="2">
    <location>
        <begin position="18"/>
        <end position="161"/>
    </location>
</feature>
<evidence type="ECO:0000259" key="2">
    <source>
        <dbReference type="Pfam" id="PF08327"/>
    </source>
</evidence>
<dbReference type="OrthoDB" id="118413at2"/>
<dbReference type="SUPFAM" id="SSF55961">
    <property type="entry name" value="Bet v1-like"/>
    <property type="match status" value="1"/>
</dbReference>
<dbReference type="Proteomes" id="UP000460949">
    <property type="component" value="Unassembled WGS sequence"/>
</dbReference>
<dbReference type="RefSeq" id="WP_160835120.1">
    <property type="nucleotide sequence ID" value="NZ_WMET01000001.1"/>
</dbReference>
<dbReference type="CDD" id="cd07814">
    <property type="entry name" value="SRPBCC_CalC_Aha1-like"/>
    <property type="match status" value="1"/>
</dbReference>
<proteinExistence type="inferred from homology"/>
<dbReference type="InterPro" id="IPR023393">
    <property type="entry name" value="START-like_dom_sf"/>
</dbReference>